<feature type="region of interest" description="Disordered" evidence="7">
    <location>
        <begin position="1054"/>
        <end position="1079"/>
    </location>
</feature>
<keyword evidence="4" id="KW-0862">Zinc</keyword>
<feature type="compositionally biased region" description="Low complexity" evidence="7">
    <location>
        <begin position="1386"/>
        <end position="1405"/>
    </location>
</feature>
<evidence type="ECO:0000256" key="3">
    <source>
        <dbReference type="ARBA" id="ARBA00022771"/>
    </source>
</evidence>
<name>A0A3B3DBS0_ORYME</name>
<feature type="compositionally biased region" description="Basic and acidic residues" evidence="7">
    <location>
        <begin position="112"/>
        <end position="121"/>
    </location>
</feature>
<feature type="domain" description="C2H2-type" evidence="8">
    <location>
        <begin position="1287"/>
        <end position="1314"/>
    </location>
</feature>
<feature type="compositionally biased region" description="Basic and acidic residues" evidence="7">
    <location>
        <begin position="182"/>
        <end position="192"/>
    </location>
</feature>
<feature type="compositionally biased region" description="Low complexity" evidence="7">
    <location>
        <begin position="1241"/>
        <end position="1256"/>
    </location>
</feature>
<evidence type="ECO:0000313" key="10">
    <source>
        <dbReference type="Proteomes" id="UP000261560"/>
    </source>
</evidence>
<feature type="compositionally biased region" description="Basic and acidic residues" evidence="7">
    <location>
        <begin position="587"/>
        <end position="601"/>
    </location>
</feature>
<feature type="region of interest" description="Disordered" evidence="7">
    <location>
        <begin position="1339"/>
        <end position="1405"/>
    </location>
</feature>
<feature type="compositionally biased region" description="Polar residues" evidence="7">
    <location>
        <begin position="1594"/>
        <end position="1603"/>
    </location>
</feature>
<keyword evidence="5" id="KW-0539">Nucleus</keyword>
<evidence type="ECO:0000256" key="6">
    <source>
        <dbReference type="PROSITE-ProRule" id="PRU00042"/>
    </source>
</evidence>
<feature type="region of interest" description="Disordered" evidence="7">
    <location>
        <begin position="1507"/>
        <end position="1537"/>
    </location>
</feature>
<reference evidence="9" key="2">
    <citation type="submission" date="2025-09" db="UniProtKB">
        <authorList>
            <consortium name="Ensembl"/>
        </authorList>
    </citation>
    <scope>IDENTIFICATION</scope>
</reference>
<proteinExistence type="predicted"/>
<feature type="domain" description="C2H2-type" evidence="8">
    <location>
        <begin position="296"/>
        <end position="323"/>
    </location>
</feature>
<keyword evidence="3 6" id="KW-0863">Zinc-finger</keyword>
<feature type="region of interest" description="Disordered" evidence="7">
    <location>
        <begin position="381"/>
        <end position="404"/>
    </location>
</feature>
<feature type="region of interest" description="Disordered" evidence="7">
    <location>
        <begin position="1092"/>
        <end position="1111"/>
    </location>
</feature>
<dbReference type="GeneTree" id="ENSGT00940000159979"/>
<keyword evidence="10" id="KW-1185">Reference proteome</keyword>
<evidence type="ECO:0000259" key="8">
    <source>
        <dbReference type="PROSITE" id="PS50157"/>
    </source>
</evidence>
<comment type="subcellular location">
    <subcellularLocation>
        <location evidence="1">Nucleus</location>
    </subcellularLocation>
</comment>
<reference evidence="9" key="1">
    <citation type="submission" date="2025-08" db="UniProtKB">
        <authorList>
            <consortium name="Ensembl"/>
        </authorList>
    </citation>
    <scope>IDENTIFICATION</scope>
</reference>
<feature type="compositionally biased region" description="Pro residues" evidence="7">
    <location>
        <begin position="1058"/>
        <end position="1068"/>
    </location>
</feature>
<feature type="compositionally biased region" description="Acidic residues" evidence="7">
    <location>
        <begin position="898"/>
        <end position="913"/>
    </location>
</feature>
<feature type="region of interest" description="Disordered" evidence="7">
    <location>
        <begin position="888"/>
        <end position="948"/>
    </location>
</feature>
<dbReference type="InterPro" id="IPR013087">
    <property type="entry name" value="Znf_C2H2_type"/>
</dbReference>
<feature type="region of interest" description="Disordered" evidence="7">
    <location>
        <begin position="1557"/>
        <end position="1629"/>
    </location>
</feature>
<dbReference type="InterPro" id="IPR036236">
    <property type="entry name" value="Znf_C2H2_sf"/>
</dbReference>
<dbReference type="PROSITE" id="PS00028">
    <property type="entry name" value="ZINC_FINGER_C2H2_1"/>
    <property type="match status" value="9"/>
</dbReference>
<feature type="region of interest" description="Disordered" evidence="7">
    <location>
        <begin position="524"/>
        <end position="678"/>
    </location>
</feature>
<feature type="region of interest" description="Disordered" evidence="7">
    <location>
        <begin position="465"/>
        <end position="494"/>
    </location>
</feature>
<sequence>MEPEPLTPGTSQEPPTFDSAQTSTNFLNCALEPLSSGDVEDDLMSAGEEGPQPGAEPGRTAQRTLKSSAFTSSLSWDSDSEKEALDEEELQNFSNPHGLAAHSPGSPSSGLRLDHEAEKLQRPGSETETSPPVDRRGDVLQSIDASQLGQKELEDDSERGEAFPSRPEDGSHMEAEEDGREEETRPKRKEIDVYTFPGDSDPESPPPAPWAHCTFIQRCRKKRVLLRPFSGLRSSNKSEKLTKRSPLRCKAAKRGHPGGGVYDFEEDSFEEGTRKLRGKKYKEEEVGAPESGETIFTCVECSIYFRKQVHLQEHMAEHCQSTAGAGRRAGKGRSFQCTECGWNLPNRPALADHHRRHCESRLKILEEIEKLNENGTAKEMAENEETPARPAVAQHAGPVSNAGKMSDPEIVKSPPLSPASLSTPDQDFYATPLTSAGIPAQTRTVSSYRRRFVCTKCNFSTRTSQALANHSKTHNRKKPALQADSPSPGSASTLASTSLRCGHCAFLTSSLSTLREHQTLVHAVSAREEQDDGGSRLSESKSQHGVTASEDVAAPDRRPKSQAVGSRRFSTRGKTWTQFNPEMDDESSSRGEKQERRKELTSEENSPVGGKPQTKAKPNTEESSSVIHATLTLPSRAAAEDKDMEEMNKDGKVFLLRRSRRVPASPAPTDSDDDDVDEEDVQRFLSQHMLDEDDSDEDAEALKPVEKKCPYCPDRFHNGIGLANHVRGHLNRVGVSYNVRHFISPEEVNAIEKKFSYQKKKKKVANFDPDTFSVMHCEFCKAGFDTRAGLSSHARAHLRDFGITNWDITISPIHILRELFSSRPDLVIPTAPPRSHSSYSEEEEEEEDEEDDEEKKLKKDGIIKVKLEAETSKRTVCVSDLNAVPSASCHQWKKKDGEDDCRGDDAAEEDDEDLQRSAPDGLSGGPGNAGECRGDGGSQSTVEDADAKVQHLKCEVCDSQFESRRGLSSHARFHLRQLGIPASERSGAPIDLLYRIAKEHHADGKVSPSLSDPLPARTPPPPAPIKDEELEDMDLDEKPIPAFLLAKAAKAVSLPSSSPAPTPSPGASPPSSVSGSPSVVKKAPISSLLPVSSPLRSPELKAGGMKSLSAMPSAETAKPLWAPQENDAPLNLALEVDSSKDIVCQLCGAWFETRKGLSSHARAHLRHFGVEYSESKGSPIDLLSQLIDTDDFKHKASTLELDSHAEPKGLTSTISSPKQSLLTLSSPSLLYKVTAAGGGSTSKATSSSASPLLGPPAKRPKASSMQVFRLSSGELMALPHSEPPKEIGCEFCGEYFENRKGLSSHARSHLRQMGITEWTVNGSPIDTLREIITRRGLPCALPQNPLKTPPPSSPGPPRSPLRASSSPSTGLLSRLPFTFARPSSPPQSTGSKSSSASSAPSGGLSLKLKSEPVQLEVTAPAAAEKSGGFSAGTPNSNWSSDNAFPLNLAKSPDVEPTRDIRCEFCGEYFENRKGLSSHARSHLRQMGITEWCVNGSPIDTLREVMNKKGLGGSSDQGVKKELSQKASSPSWEKKVGGSESFGFFQSSKYRNSPLGLVQSGPRLQKPGLGPGSGTTPAGKFFRMSPLGKRPLSGESRSAETAHSSPHRLKTMPPLPRDFSVKRKPSPEKHQDPSCELCGFYFENRKALASHARAHLRQFGVTEWSVNGSPIETLSAWMRSRPQKVLEMHRSYMQGNRSALKKVRTAPHGAAALLLTSVWRFDLLQRRWKLSWEEALPL</sequence>
<feature type="domain" description="C2H2-type" evidence="8">
    <location>
        <begin position="1142"/>
        <end position="1164"/>
    </location>
</feature>
<feature type="compositionally biased region" description="Polar residues" evidence="7">
    <location>
        <begin position="484"/>
        <end position="494"/>
    </location>
</feature>
<dbReference type="SMART" id="SM00355">
    <property type="entry name" value="ZnF_C2H2"/>
    <property type="match status" value="11"/>
</dbReference>
<dbReference type="Ensembl" id="ENSOMET00000001672.1">
    <property type="protein sequence ID" value="ENSOMEP00000027558.1"/>
    <property type="gene ID" value="ENSOMEG00000010110.1"/>
</dbReference>
<feature type="compositionally biased region" description="Low complexity" evidence="7">
    <location>
        <begin position="1360"/>
        <end position="1370"/>
    </location>
</feature>
<feature type="domain" description="C2H2-type" evidence="8">
    <location>
        <begin position="1460"/>
        <end position="1487"/>
    </location>
</feature>
<dbReference type="GO" id="GO:0000981">
    <property type="term" value="F:DNA-binding transcription factor activity, RNA polymerase II-specific"/>
    <property type="evidence" value="ECO:0007669"/>
    <property type="project" value="TreeGrafter"/>
</dbReference>
<feature type="compositionally biased region" description="Basic and acidic residues" evidence="7">
    <location>
        <begin position="638"/>
        <end position="652"/>
    </location>
</feature>
<evidence type="ECO:0000256" key="4">
    <source>
        <dbReference type="ARBA" id="ARBA00022833"/>
    </source>
</evidence>
<dbReference type="Proteomes" id="UP000261560">
    <property type="component" value="Unplaced"/>
</dbReference>
<feature type="domain" description="C2H2-type" evidence="8">
    <location>
        <begin position="775"/>
        <end position="797"/>
    </location>
</feature>
<protein>
    <submittedName>
        <fullName evidence="9">WIZ zinc finger b</fullName>
    </submittedName>
</protein>
<feature type="compositionally biased region" description="Acidic residues" evidence="7">
    <location>
        <begin position="78"/>
        <end position="90"/>
    </location>
</feature>
<feature type="compositionally biased region" description="Low complexity" evidence="7">
    <location>
        <begin position="1069"/>
        <end position="1079"/>
    </location>
</feature>
<dbReference type="GO" id="GO:0000978">
    <property type="term" value="F:RNA polymerase II cis-regulatory region sequence-specific DNA binding"/>
    <property type="evidence" value="ECO:0007669"/>
    <property type="project" value="TreeGrafter"/>
</dbReference>
<evidence type="ECO:0000256" key="5">
    <source>
        <dbReference type="ARBA" id="ARBA00023242"/>
    </source>
</evidence>
<feature type="compositionally biased region" description="Low complexity" evidence="7">
    <location>
        <begin position="46"/>
        <end position="58"/>
    </location>
</feature>
<feature type="region of interest" description="Disordered" evidence="7">
    <location>
        <begin position="1"/>
        <end position="207"/>
    </location>
</feature>
<evidence type="ECO:0000256" key="7">
    <source>
        <dbReference type="SAM" id="MobiDB-lite"/>
    </source>
</evidence>
<feature type="domain" description="C2H2-type" evidence="8">
    <location>
        <begin position="952"/>
        <end position="974"/>
    </location>
</feature>
<organism evidence="9 10">
    <name type="scientific">Oryzias melastigma</name>
    <name type="common">Marine medaka</name>
    <dbReference type="NCBI Taxonomy" id="30732"/>
    <lineage>
        <taxon>Eukaryota</taxon>
        <taxon>Metazoa</taxon>
        <taxon>Chordata</taxon>
        <taxon>Craniata</taxon>
        <taxon>Vertebrata</taxon>
        <taxon>Euteleostomi</taxon>
        <taxon>Actinopterygii</taxon>
        <taxon>Neopterygii</taxon>
        <taxon>Teleostei</taxon>
        <taxon>Neoteleostei</taxon>
        <taxon>Acanthomorphata</taxon>
        <taxon>Ovalentaria</taxon>
        <taxon>Atherinomorphae</taxon>
        <taxon>Beloniformes</taxon>
        <taxon>Adrianichthyidae</taxon>
        <taxon>Oryziinae</taxon>
        <taxon>Oryzias</taxon>
    </lineage>
</organism>
<feature type="compositionally biased region" description="Basic and acidic residues" evidence="7">
    <location>
        <begin position="1618"/>
        <end position="1629"/>
    </location>
</feature>
<feature type="region of interest" description="Disordered" evidence="7">
    <location>
        <begin position="1239"/>
        <end position="1260"/>
    </location>
</feature>
<feature type="compositionally biased region" description="Polar residues" evidence="7">
    <location>
        <begin position="8"/>
        <end position="27"/>
    </location>
</feature>
<accession>A0A3B3DBS0</accession>
<feature type="domain" description="C2H2-type" evidence="8">
    <location>
        <begin position="452"/>
        <end position="479"/>
    </location>
</feature>
<dbReference type="PANTHER" id="PTHR24396:SF22">
    <property type="entry name" value="PROTEIN WIZ"/>
    <property type="match status" value="1"/>
</dbReference>
<dbReference type="GO" id="GO:0005634">
    <property type="term" value="C:nucleus"/>
    <property type="evidence" value="ECO:0007669"/>
    <property type="project" value="UniProtKB-SubCell"/>
</dbReference>
<evidence type="ECO:0000313" key="9">
    <source>
        <dbReference type="Ensembl" id="ENSOMEP00000027558.1"/>
    </source>
</evidence>
<evidence type="ECO:0000256" key="1">
    <source>
        <dbReference type="ARBA" id="ARBA00004123"/>
    </source>
</evidence>
<evidence type="ECO:0000256" key="2">
    <source>
        <dbReference type="ARBA" id="ARBA00022723"/>
    </source>
</evidence>
<dbReference type="SUPFAM" id="SSF57667">
    <property type="entry name" value="beta-beta-alpha zinc fingers"/>
    <property type="match status" value="2"/>
</dbReference>
<feature type="domain" description="C2H2-type" evidence="8">
    <location>
        <begin position="1632"/>
        <end position="1654"/>
    </location>
</feature>
<dbReference type="InterPro" id="IPR051643">
    <property type="entry name" value="Transcr_Reg_ZincFinger"/>
</dbReference>
<dbReference type="PROSITE" id="PS50157">
    <property type="entry name" value="ZINC_FINGER_C2H2_2"/>
    <property type="match status" value="9"/>
</dbReference>
<feature type="region of interest" description="Disordered" evidence="7">
    <location>
        <begin position="827"/>
        <end position="857"/>
    </location>
</feature>
<feature type="compositionally biased region" description="Acidic residues" evidence="7">
    <location>
        <begin position="840"/>
        <end position="853"/>
    </location>
</feature>
<feature type="compositionally biased region" description="Pro residues" evidence="7">
    <location>
        <begin position="1347"/>
        <end position="1359"/>
    </location>
</feature>
<dbReference type="PANTHER" id="PTHR24396">
    <property type="entry name" value="ZINC FINGER PROTEIN"/>
    <property type="match status" value="1"/>
</dbReference>
<feature type="domain" description="C2H2-type" evidence="8">
    <location>
        <begin position="335"/>
        <end position="362"/>
    </location>
</feature>
<dbReference type="GO" id="GO:0008270">
    <property type="term" value="F:zinc ion binding"/>
    <property type="evidence" value="ECO:0007669"/>
    <property type="project" value="UniProtKB-KW"/>
</dbReference>
<feature type="compositionally biased region" description="Polar residues" evidence="7">
    <location>
        <begin position="61"/>
        <end position="77"/>
    </location>
</feature>
<feature type="region of interest" description="Disordered" evidence="7">
    <location>
        <begin position="1003"/>
        <end position="1027"/>
    </location>
</feature>
<dbReference type="Gene3D" id="3.30.160.60">
    <property type="entry name" value="Classic Zinc Finger"/>
    <property type="match status" value="2"/>
</dbReference>
<keyword evidence="2" id="KW-0479">Metal-binding</keyword>